<feature type="compositionally biased region" description="Polar residues" evidence="1">
    <location>
        <begin position="621"/>
        <end position="632"/>
    </location>
</feature>
<dbReference type="GeneID" id="54365441"/>
<reference evidence="4" key="2">
    <citation type="submission" date="2020-04" db="EMBL/GenBank/DDBJ databases">
        <authorList>
            <consortium name="NCBI Genome Project"/>
        </authorList>
    </citation>
    <scope>NUCLEOTIDE SEQUENCE</scope>
    <source>
        <strain evidence="4">CBS 342.82</strain>
    </source>
</reference>
<evidence type="ECO:0000256" key="1">
    <source>
        <dbReference type="SAM" id="MobiDB-lite"/>
    </source>
</evidence>
<feature type="region of interest" description="Disordered" evidence="1">
    <location>
        <begin position="1026"/>
        <end position="1051"/>
    </location>
</feature>
<dbReference type="GO" id="GO:0003677">
    <property type="term" value="F:DNA binding"/>
    <property type="evidence" value="ECO:0007669"/>
    <property type="project" value="InterPro"/>
</dbReference>
<feature type="region of interest" description="Disordered" evidence="1">
    <location>
        <begin position="618"/>
        <end position="659"/>
    </location>
</feature>
<evidence type="ECO:0000259" key="2">
    <source>
        <dbReference type="Pfam" id="PF02765"/>
    </source>
</evidence>
<sequence>MVAIIPITSLVPATAPPKDCSIRAVITLSWPYSTSTKQCALLLADPDFRLRNHRGQVRVLFTGPAAEAIAKSRIGIGDEVLLELDGAVWREDPVGLVSTPGRSVEGELVYRGSLGLKVVGQDRDADIRVRQDSNESTRGHARVPITPAKYGQIDRLRDGEDDPLKVSSIPMHASPAFVRRLRLSGEASSSPVLDPFAEDDLDTPYIPRKRRKIEWRYTERSLSPPQQHQRSSPRADHSLRSILSSPPIPTIATPMQTGSTSVQDGSNRQSDAILSTSPRAIILNDVVSELPTEMQSHHHLELESELVTQTNECETPNASYVGELELQSPISQGAPFNKTSALPESHPDKPSQSVLRQDRLTNRPVYDAASLEDGQPSPIDPSTSMMVDAGPENFDAVKQNLRHLETRTRIDAVNFVQNDHASVALNSYDGIFERSRSPSISVANYESPHRKSPTQIRTSAGHDPDDDVVKSSMVRTQVIPSGNTGSSYRAHRSVEQSSVASTSGLDREKQVHIDLSDDGHSDDVDDDADADKLVDWTQGEEEGLQAIVLMTDPADELTTPLRPSSHDAIDLASSIVPQSGSSTRSSREKVMDQTYRSLFGFDGAQSVNYALDTDHDDRASSIASSSTAQNQVDAGAEKSSGDETPDPVIGEGTFQHQWRDTDIPSTATAHSTQDFFMSTQSSTMFGADVDHTASTIKGELTGSQYVKNRHREQHGDFHDVESMNLDNHGSFTAERNYTSFSGDAETGHSLDMERLRPQIPVELLHPPTTEIASSHVSVDILSGLKSQAVMLQQTEATQLEDHRDKENATSGHSLEESFIDDNIEIDSFEASLTGVTNTTQYNSLSQHLLPPSKAIAGPPTITVIDDEELDGVAGESEADRAVVSADLSKAITQTEIQAVAPLRESQANVEQGNRGSEAFHAVGIADNHGSEPSNEIDDMVESVAVQTQDYNVGQGAQDHPSNSLSTIPSVHASPLLRDESIDGVPIIQDSQASLTASATAEPTMTATKGPQVPVVRLFGNHGRTLADEEQSNGDLGSVGSITPREPSIPTSMHETTVGALTTQRQPGIATASRGHVSGEATVTPAKSSRRSEMEHATHNQMTATGVKSSARKSMPARLGHVPDAISSWFSPRRSTRLREVEKEQPQLVVEAEGERGREDSQPRWAAMGIATSYSYFVSLSQLERRLNNPGQSHHKSTVDILAVVSEDGKKAERAKSGPRDFFTVLSVTDPSIEAPANTVIVEVFRPWHSQLPIAHAGDVVLLRDFAVKSRARQPYLLSTDASAWCVWRYVMNESDAVYDKSRLNSVPHTRASGLDDAREEMKGPPVELGEEERVRAGELHGWWQGLQESAHSPSK</sequence>
<dbReference type="SUPFAM" id="SSF50249">
    <property type="entry name" value="Nucleic acid-binding proteins"/>
    <property type="match status" value="1"/>
</dbReference>
<evidence type="ECO:0000313" key="3">
    <source>
        <dbReference type="Proteomes" id="UP000504637"/>
    </source>
</evidence>
<reference evidence="4" key="1">
    <citation type="submission" date="2020-01" db="EMBL/GenBank/DDBJ databases">
        <authorList>
            <consortium name="DOE Joint Genome Institute"/>
            <person name="Haridas S."/>
            <person name="Albert R."/>
            <person name="Binder M."/>
            <person name="Bloem J."/>
            <person name="Labutti K."/>
            <person name="Salamov A."/>
            <person name="Andreopoulos B."/>
            <person name="Baker S.E."/>
            <person name="Barry K."/>
            <person name="Bills G."/>
            <person name="Bluhm B.H."/>
            <person name="Cannon C."/>
            <person name="Castanera R."/>
            <person name="Culley D.E."/>
            <person name="Daum C."/>
            <person name="Ezra D."/>
            <person name="Gonzalez J.B."/>
            <person name="Henrissat B."/>
            <person name="Kuo A."/>
            <person name="Liang C."/>
            <person name="Lipzen A."/>
            <person name="Lutzoni F."/>
            <person name="Magnuson J."/>
            <person name="Mondo S."/>
            <person name="Nolan M."/>
            <person name="Ohm R."/>
            <person name="Pangilinan J."/>
            <person name="Park H.-J."/>
            <person name="Ramirez L."/>
            <person name="Alfaro M."/>
            <person name="Sun H."/>
            <person name="Tritt A."/>
            <person name="Yoshinaga Y."/>
            <person name="Zwiers L.-H."/>
            <person name="Turgeon B.G."/>
            <person name="Goodwin S.B."/>
            <person name="Spatafora J.W."/>
            <person name="Crous P.W."/>
            <person name="Grigoriev I.V."/>
        </authorList>
    </citation>
    <scope>NUCLEOTIDE SEQUENCE</scope>
    <source>
        <strain evidence="4">CBS 342.82</strain>
    </source>
</reference>
<feature type="compositionally biased region" description="Basic and acidic residues" evidence="1">
    <location>
        <begin position="1313"/>
        <end position="1322"/>
    </location>
</feature>
<feature type="region of interest" description="Disordered" evidence="1">
    <location>
        <begin position="217"/>
        <end position="273"/>
    </location>
</feature>
<feature type="region of interest" description="Disordered" evidence="1">
    <location>
        <begin position="1308"/>
        <end position="1330"/>
    </location>
</feature>
<keyword evidence="3" id="KW-1185">Reference proteome</keyword>
<reference evidence="4" key="3">
    <citation type="submission" date="2025-08" db="UniProtKB">
        <authorList>
            <consortium name="RefSeq"/>
        </authorList>
    </citation>
    <scope>IDENTIFICATION</scope>
    <source>
        <strain evidence="4">CBS 342.82</strain>
    </source>
</reference>
<gene>
    <name evidence="4" type="ORF">K489DRAFT_409914</name>
</gene>
<dbReference type="GO" id="GO:0000781">
    <property type="term" value="C:chromosome, telomeric region"/>
    <property type="evidence" value="ECO:0007669"/>
    <property type="project" value="InterPro"/>
</dbReference>
<organism evidence="4">
    <name type="scientific">Dissoconium aciculare CBS 342.82</name>
    <dbReference type="NCBI Taxonomy" id="1314786"/>
    <lineage>
        <taxon>Eukaryota</taxon>
        <taxon>Fungi</taxon>
        <taxon>Dikarya</taxon>
        <taxon>Ascomycota</taxon>
        <taxon>Pezizomycotina</taxon>
        <taxon>Dothideomycetes</taxon>
        <taxon>Dothideomycetidae</taxon>
        <taxon>Mycosphaerellales</taxon>
        <taxon>Dissoconiaceae</taxon>
        <taxon>Dissoconium</taxon>
    </lineage>
</organism>
<feature type="compositionally biased region" description="Polar residues" evidence="1">
    <location>
        <begin position="1098"/>
        <end position="1107"/>
    </location>
</feature>
<feature type="compositionally biased region" description="Basic and acidic residues" evidence="1">
    <location>
        <begin position="460"/>
        <end position="469"/>
    </location>
</feature>
<feature type="domain" description="Telomeric single stranded DNA binding POT1/Cdc13" evidence="2">
    <location>
        <begin position="1193"/>
        <end position="1293"/>
    </location>
</feature>
<feature type="region of interest" description="Disordered" evidence="1">
    <location>
        <begin position="331"/>
        <end position="387"/>
    </location>
</feature>
<feature type="compositionally biased region" description="Polar residues" evidence="1">
    <location>
        <begin position="220"/>
        <end position="232"/>
    </location>
</feature>
<name>A0A6J3M4G5_9PEZI</name>
<feature type="compositionally biased region" description="Polar residues" evidence="1">
    <location>
        <begin position="495"/>
        <end position="504"/>
    </location>
</feature>
<feature type="region of interest" description="Disordered" evidence="1">
    <location>
        <begin position="1136"/>
        <end position="1155"/>
    </location>
</feature>
<evidence type="ECO:0000313" key="4">
    <source>
        <dbReference type="RefSeq" id="XP_033459834.1"/>
    </source>
</evidence>
<proteinExistence type="predicted"/>
<dbReference type="RefSeq" id="XP_033459834.1">
    <property type="nucleotide sequence ID" value="XM_033607642.1"/>
</dbReference>
<dbReference type="OrthoDB" id="5363079at2759"/>
<dbReference type="GO" id="GO:0000723">
    <property type="term" value="P:telomere maintenance"/>
    <property type="evidence" value="ECO:0007669"/>
    <property type="project" value="InterPro"/>
</dbReference>
<dbReference type="Proteomes" id="UP000504637">
    <property type="component" value="Unplaced"/>
</dbReference>
<dbReference type="Pfam" id="PF02765">
    <property type="entry name" value="POT1"/>
    <property type="match status" value="1"/>
</dbReference>
<dbReference type="InterPro" id="IPR011564">
    <property type="entry name" value="Telomer_end-bd_POT1/Cdc13"/>
</dbReference>
<dbReference type="Gene3D" id="2.40.50.140">
    <property type="entry name" value="Nucleic acid-binding proteins"/>
    <property type="match status" value="1"/>
</dbReference>
<dbReference type="InterPro" id="IPR012340">
    <property type="entry name" value="NA-bd_OB-fold"/>
</dbReference>
<feature type="compositionally biased region" description="Polar residues" evidence="1">
    <location>
        <begin position="255"/>
        <end position="273"/>
    </location>
</feature>
<feature type="compositionally biased region" description="Low complexity" evidence="1">
    <location>
        <begin position="240"/>
        <end position="254"/>
    </location>
</feature>
<feature type="compositionally biased region" description="Polar residues" evidence="1">
    <location>
        <begin position="473"/>
        <end position="487"/>
    </location>
</feature>
<protein>
    <recommendedName>
        <fullName evidence="2">Telomeric single stranded DNA binding POT1/Cdc13 domain-containing protein</fullName>
    </recommendedName>
</protein>
<feature type="region of interest" description="Disordered" evidence="1">
    <location>
        <begin position="442"/>
        <end position="508"/>
    </location>
</feature>
<accession>A0A6J3M4G5</accession>
<feature type="region of interest" description="Disordered" evidence="1">
    <location>
        <begin position="1068"/>
        <end position="1108"/>
    </location>
</feature>
<feature type="region of interest" description="Disordered" evidence="1">
    <location>
        <begin position="796"/>
        <end position="815"/>
    </location>
</feature>